<organism evidence="12 13">
    <name type="scientific">Saltatorellus ferox</name>
    <dbReference type="NCBI Taxonomy" id="2528018"/>
    <lineage>
        <taxon>Bacteria</taxon>
        <taxon>Pseudomonadati</taxon>
        <taxon>Planctomycetota</taxon>
        <taxon>Planctomycetia</taxon>
        <taxon>Planctomycetia incertae sedis</taxon>
        <taxon>Saltatorellus</taxon>
    </lineage>
</organism>
<protein>
    <recommendedName>
        <fullName evidence="3">histidine kinase</fullName>
        <ecNumber evidence="3">2.7.13.3</ecNumber>
    </recommendedName>
</protein>
<feature type="region of interest" description="Disordered" evidence="9">
    <location>
        <begin position="620"/>
        <end position="715"/>
    </location>
</feature>
<accession>A0A518EQI3</accession>
<evidence type="ECO:0000256" key="7">
    <source>
        <dbReference type="ARBA" id="ARBA00022777"/>
    </source>
</evidence>
<keyword evidence="13" id="KW-1185">Reference proteome</keyword>
<proteinExistence type="predicted"/>
<evidence type="ECO:0000313" key="13">
    <source>
        <dbReference type="Proteomes" id="UP000320390"/>
    </source>
</evidence>
<dbReference type="SMART" id="SM00387">
    <property type="entry name" value="HATPase_c"/>
    <property type="match status" value="1"/>
</dbReference>
<evidence type="ECO:0000256" key="9">
    <source>
        <dbReference type="SAM" id="MobiDB-lite"/>
    </source>
</evidence>
<keyword evidence="6" id="KW-0547">Nucleotide-binding</keyword>
<dbReference type="GO" id="GO:0007165">
    <property type="term" value="P:signal transduction"/>
    <property type="evidence" value="ECO:0007669"/>
    <property type="project" value="InterPro"/>
</dbReference>
<reference evidence="12 13" key="1">
    <citation type="submission" date="2019-02" db="EMBL/GenBank/DDBJ databases">
        <title>Deep-cultivation of Planctomycetes and their phenomic and genomic characterization uncovers novel biology.</title>
        <authorList>
            <person name="Wiegand S."/>
            <person name="Jogler M."/>
            <person name="Boedeker C."/>
            <person name="Pinto D."/>
            <person name="Vollmers J."/>
            <person name="Rivas-Marin E."/>
            <person name="Kohn T."/>
            <person name="Peeters S.H."/>
            <person name="Heuer A."/>
            <person name="Rast P."/>
            <person name="Oberbeckmann S."/>
            <person name="Bunk B."/>
            <person name="Jeske O."/>
            <person name="Meyerdierks A."/>
            <person name="Storesund J.E."/>
            <person name="Kallscheuer N."/>
            <person name="Luecker S."/>
            <person name="Lage O.M."/>
            <person name="Pohl T."/>
            <person name="Merkel B.J."/>
            <person name="Hornburger P."/>
            <person name="Mueller R.-W."/>
            <person name="Bruemmer F."/>
            <person name="Labrenz M."/>
            <person name="Spormann A.M."/>
            <person name="Op den Camp H."/>
            <person name="Overmann J."/>
            <person name="Amann R."/>
            <person name="Jetten M.S.M."/>
            <person name="Mascher T."/>
            <person name="Medema M.H."/>
            <person name="Devos D.P."/>
            <person name="Kaster A.-K."/>
            <person name="Ovreas L."/>
            <person name="Rohde M."/>
            <person name="Galperin M.Y."/>
            <person name="Jogler C."/>
        </authorList>
    </citation>
    <scope>NUCLEOTIDE SEQUENCE [LARGE SCALE GENOMIC DNA]</scope>
    <source>
        <strain evidence="12 13">Poly30</strain>
    </source>
</reference>
<comment type="catalytic activity">
    <reaction evidence="1">
        <text>ATP + protein L-histidine = ADP + protein N-phospho-L-histidine.</text>
        <dbReference type="EC" id="2.7.13.3"/>
    </reaction>
</comment>
<keyword evidence="8" id="KW-0067">ATP-binding</keyword>
<dbReference type="SUPFAM" id="SSF158472">
    <property type="entry name" value="HAMP domain-like"/>
    <property type="match status" value="1"/>
</dbReference>
<dbReference type="GO" id="GO:0005524">
    <property type="term" value="F:ATP binding"/>
    <property type="evidence" value="ECO:0007669"/>
    <property type="project" value="UniProtKB-KW"/>
</dbReference>
<dbReference type="InterPro" id="IPR050980">
    <property type="entry name" value="2C_sensor_his_kinase"/>
</dbReference>
<dbReference type="GO" id="GO:0016020">
    <property type="term" value="C:membrane"/>
    <property type="evidence" value="ECO:0007669"/>
    <property type="project" value="UniProtKB-SubCell"/>
</dbReference>
<feature type="compositionally biased region" description="Polar residues" evidence="9">
    <location>
        <begin position="654"/>
        <end position="666"/>
    </location>
</feature>
<keyword evidence="4" id="KW-0597">Phosphoprotein</keyword>
<dbReference type="EC" id="2.7.13.3" evidence="3"/>
<dbReference type="PANTHER" id="PTHR44936:SF10">
    <property type="entry name" value="SENSOR PROTEIN RSTB"/>
    <property type="match status" value="1"/>
</dbReference>
<keyword evidence="5 12" id="KW-0808">Transferase</keyword>
<comment type="subcellular location">
    <subcellularLocation>
        <location evidence="2">Membrane</location>
    </subcellularLocation>
</comment>
<dbReference type="SUPFAM" id="SSF55874">
    <property type="entry name" value="ATPase domain of HSP90 chaperone/DNA topoisomerase II/histidine kinase"/>
    <property type="match status" value="1"/>
</dbReference>
<dbReference type="SMART" id="SM00304">
    <property type="entry name" value="HAMP"/>
    <property type="match status" value="1"/>
</dbReference>
<dbReference type="OrthoDB" id="149796at2"/>
<evidence type="ECO:0000256" key="2">
    <source>
        <dbReference type="ARBA" id="ARBA00004370"/>
    </source>
</evidence>
<dbReference type="InterPro" id="IPR005467">
    <property type="entry name" value="His_kinase_dom"/>
</dbReference>
<dbReference type="InterPro" id="IPR003594">
    <property type="entry name" value="HATPase_dom"/>
</dbReference>
<evidence type="ECO:0000256" key="3">
    <source>
        <dbReference type="ARBA" id="ARBA00012438"/>
    </source>
</evidence>
<dbReference type="Gene3D" id="6.10.340.10">
    <property type="match status" value="1"/>
</dbReference>
<feature type="domain" description="Histidine kinase" evidence="10">
    <location>
        <begin position="437"/>
        <end position="617"/>
    </location>
</feature>
<dbReference type="Proteomes" id="UP000320390">
    <property type="component" value="Chromosome"/>
</dbReference>
<dbReference type="PROSITE" id="PS50109">
    <property type="entry name" value="HIS_KIN"/>
    <property type="match status" value="1"/>
</dbReference>
<evidence type="ECO:0000256" key="8">
    <source>
        <dbReference type="ARBA" id="ARBA00022840"/>
    </source>
</evidence>
<dbReference type="PROSITE" id="PS50885">
    <property type="entry name" value="HAMP"/>
    <property type="match status" value="1"/>
</dbReference>
<evidence type="ECO:0000256" key="4">
    <source>
        <dbReference type="ARBA" id="ARBA00022553"/>
    </source>
</evidence>
<name>A0A518EQI3_9BACT</name>
<evidence type="ECO:0000256" key="1">
    <source>
        <dbReference type="ARBA" id="ARBA00000085"/>
    </source>
</evidence>
<dbReference type="GO" id="GO:0004673">
    <property type="term" value="F:protein histidine kinase activity"/>
    <property type="evidence" value="ECO:0007669"/>
    <property type="project" value="UniProtKB-EC"/>
</dbReference>
<dbReference type="PANTHER" id="PTHR44936">
    <property type="entry name" value="SENSOR PROTEIN CREC"/>
    <property type="match status" value="1"/>
</dbReference>
<dbReference type="AlphaFoldDB" id="A0A518EQI3"/>
<sequence>MVVSVVLGSALFLGVTVLLRASIQGKSDSLEGAVQAKLGAEDGLFEVERQVSSLHRRLAKWRSEAYSVSGVAQGLEPFWQTLQANTDLRPDETLALVSPTGEMLAAVGPLASDPRELNSLLRIRALVGRTGSAGLRSGMVLPGPEPTIGVSVPVHEVSAGEGNPVGSLPGASPRVVLISSFESRGGRMRDDDIALTFYPLHGDGLPPELAHVPAKLWRQNGMFEEPSDDGARSFRAVEDASERPTFLLVAQARQPVSGVFGPAMGDSLIWEVLAILVTLLLSVRFVNRDILKPLLGMERHASRLARTEHGRLEFHSREDGEIGALARSLDEMLHKIQADRSEFVRSARIAGMSDVSMGVVHSAGNILNSVNVSTKLLAKELGEIGISDLRAMIAELKDHQDDLATYVTEDPNGKFLLPFLFATTEALDDLRTRCLVELESVEHGVGHVIDLIRSQEKYAIGAAVVESTSIEAVIDQALNIATLAGEDASEIHIERSYSRIGEVFIDRHKLTSILINIISNAVEALNSADVKEKRLELALYPMTDDRFVIEVMDTGVGIAPENLDLIFTAAFSTKKNSSGQGLHTTANLCKELGIAIGTVSEGEGFGSVFKLRVPYSPPDGIQEAGRAVEPGSGAHGQTVAGGAEGSGQALAGQGPSSAGTPGSATDGTALEDPAPALPSDSEGGSGQISEERSWSSHSERGDLYRDNSYRDRKPF</sequence>
<dbReference type="InterPro" id="IPR003660">
    <property type="entry name" value="HAMP_dom"/>
</dbReference>
<keyword evidence="7" id="KW-0418">Kinase</keyword>
<feature type="domain" description="HAMP" evidence="11">
    <location>
        <begin position="288"/>
        <end position="341"/>
    </location>
</feature>
<dbReference type="Gene3D" id="3.30.565.10">
    <property type="entry name" value="Histidine kinase-like ATPase, C-terminal domain"/>
    <property type="match status" value="1"/>
</dbReference>
<gene>
    <name evidence="12" type="primary">zraS_3</name>
    <name evidence="12" type="ORF">Poly30_18240</name>
</gene>
<dbReference type="Pfam" id="PF00672">
    <property type="entry name" value="HAMP"/>
    <property type="match status" value="1"/>
</dbReference>
<dbReference type="InterPro" id="IPR036890">
    <property type="entry name" value="HATPase_C_sf"/>
</dbReference>
<evidence type="ECO:0000259" key="11">
    <source>
        <dbReference type="PROSITE" id="PS50885"/>
    </source>
</evidence>
<evidence type="ECO:0000259" key="10">
    <source>
        <dbReference type="PROSITE" id="PS50109"/>
    </source>
</evidence>
<evidence type="ECO:0000256" key="5">
    <source>
        <dbReference type="ARBA" id="ARBA00022679"/>
    </source>
</evidence>
<feature type="compositionally biased region" description="Basic and acidic residues" evidence="9">
    <location>
        <begin position="689"/>
        <end position="715"/>
    </location>
</feature>
<dbReference type="Pfam" id="PF02518">
    <property type="entry name" value="HATPase_c"/>
    <property type="match status" value="1"/>
</dbReference>
<evidence type="ECO:0000313" key="12">
    <source>
        <dbReference type="EMBL" id="QDV06315.1"/>
    </source>
</evidence>
<evidence type="ECO:0000256" key="6">
    <source>
        <dbReference type="ARBA" id="ARBA00022741"/>
    </source>
</evidence>
<dbReference type="CDD" id="cd06225">
    <property type="entry name" value="HAMP"/>
    <property type="match status" value="1"/>
</dbReference>
<dbReference type="EMBL" id="CP036434">
    <property type="protein sequence ID" value="QDV06315.1"/>
    <property type="molecule type" value="Genomic_DNA"/>
</dbReference>